<organism evidence="2 3">
    <name type="scientific">Ascodesmis nigricans</name>
    <dbReference type="NCBI Taxonomy" id="341454"/>
    <lineage>
        <taxon>Eukaryota</taxon>
        <taxon>Fungi</taxon>
        <taxon>Dikarya</taxon>
        <taxon>Ascomycota</taxon>
        <taxon>Pezizomycotina</taxon>
        <taxon>Pezizomycetes</taxon>
        <taxon>Pezizales</taxon>
        <taxon>Ascodesmidaceae</taxon>
        <taxon>Ascodesmis</taxon>
    </lineage>
</organism>
<evidence type="ECO:0000256" key="1">
    <source>
        <dbReference type="SAM" id="MobiDB-lite"/>
    </source>
</evidence>
<proteinExistence type="predicted"/>
<protein>
    <submittedName>
        <fullName evidence="2">Uncharacterized protein</fullName>
    </submittedName>
</protein>
<evidence type="ECO:0000313" key="3">
    <source>
        <dbReference type="Proteomes" id="UP000298138"/>
    </source>
</evidence>
<dbReference type="Proteomes" id="UP000298138">
    <property type="component" value="Unassembled WGS sequence"/>
</dbReference>
<dbReference type="InParanoid" id="A0A4S2MRF8"/>
<feature type="compositionally biased region" description="Acidic residues" evidence="1">
    <location>
        <begin position="14"/>
        <end position="24"/>
    </location>
</feature>
<evidence type="ECO:0000313" key="2">
    <source>
        <dbReference type="EMBL" id="TGZ77628.1"/>
    </source>
</evidence>
<feature type="region of interest" description="Disordered" evidence="1">
    <location>
        <begin position="1"/>
        <end position="37"/>
    </location>
</feature>
<dbReference type="AlphaFoldDB" id="A0A4S2MRF8"/>
<accession>A0A4S2MRF8</accession>
<dbReference type="EMBL" id="ML220151">
    <property type="protein sequence ID" value="TGZ77628.1"/>
    <property type="molecule type" value="Genomic_DNA"/>
</dbReference>
<reference evidence="2 3" key="1">
    <citation type="submission" date="2019-04" db="EMBL/GenBank/DDBJ databases">
        <title>Comparative genomics and transcriptomics to analyze fruiting body development in filamentous ascomycetes.</title>
        <authorList>
            <consortium name="DOE Joint Genome Institute"/>
            <person name="Lutkenhaus R."/>
            <person name="Traeger S."/>
            <person name="Breuer J."/>
            <person name="Kuo A."/>
            <person name="Lipzen A."/>
            <person name="Pangilinan J."/>
            <person name="Dilworth D."/>
            <person name="Sandor L."/>
            <person name="Poggeler S."/>
            <person name="Barry K."/>
            <person name="Grigoriev I.V."/>
            <person name="Nowrousian M."/>
        </authorList>
    </citation>
    <scope>NUCLEOTIDE SEQUENCE [LARGE SCALE GENOMIC DNA]</scope>
    <source>
        <strain evidence="2 3">CBS 389.68</strain>
    </source>
</reference>
<name>A0A4S2MRF8_9PEZI</name>
<gene>
    <name evidence="2" type="ORF">EX30DRAFT_195774</name>
</gene>
<keyword evidence="3" id="KW-1185">Reference proteome</keyword>
<sequence length="163" mass="18161">MCVWAALPDNSDGREDDDDDEDDDSRDHGKGGSSLLPAPWNQNLMRVAYSLQHLRDLYRRVNCTSHPHNHAHDPTNPLSRPYRISSTILFDHYSGRNGHRVSDGPSSAVDADYWSLKPTATFRLTLDRLGLPCQHFGHDCVRSGAETTGATTGFRRGSAGRRC</sequence>